<keyword evidence="2 5" id="KW-0812">Transmembrane</keyword>
<dbReference type="Gene3D" id="1.20.1070.10">
    <property type="entry name" value="Rhodopsin 7-helix transmembrane proteins"/>
    <property type="match status" value="1"/>
</dbReference>
<dbReference type="SUPFAM" id="SSF81321">
    <property type="entry name" value="Family A G protein-coupled receptor-like"/>
    <property type="match status" value="1"/>
</dbReference>
<dbReference type="GO" id="GO:0016020">
    <property type="term" value="C:membrane"/>
    <property type="evidence" value="ECO:0007669"/>
    <property type="project" value="UniProtKB-SubCell"/>
</dbReference>
<evidence type="ECO:0000259" key="6">
    <source>
        <dbReference type="PROSITE" id="PS50262"/>
    </source>
</evidence>
<dbReference type="InterPro" id="IPR017452">
    <property type="entry name" value="GPCR_Rhodpsn_7TM"/>
</dbReference>
<keyword evidence="4 5" id="KW-0472">Membrane</keyword>
<evidence type="ECO:0000313" key="7">
    <source>
        <dbReference type="EMBL" id="RCN32749.1"/>
    </source>
</evidence>
<feature type="transmembrane region" description="Helical" evidence="5">
    <location>
        <begin position="187"/>
        <end position="206"/>
    </location>
</feature>
<dbReference type="CDD" id="cd14978">
    <property type="entry name" value="7tmA_FMRFamide_R-like"/>
    <property type="match status" value="1"/>
</dbReference>
<evidence type="ECO:0000256" key="4">
    <source>
        <dbReference type="ARBA" id="ARBA00023136"/>
    </source>
</evidence>
<dbReference type="PROSITE" id="PS50262">
    <property type="entry name" value="G_PROTEIN_RECEP_F1_2"/>
    <property type="match status" value="1"/>
</dbReference>
<feature type="transmembrane region" description="Helical" evidence="5">
    <location>
        <begin position="90"/>
        <end position="114"/>
    </location>
</feature>
<reference evidence="7 8" key="1">
    <citation type="submission" date="2014-10" db="EMBL/GenBank/DDBJ databases">
        <title>Draft genome of the hookworm Ancylostoma caninum.</title>
        <authorList>
            <person name="Mitreva M."/>
        </authorList>
    </citation>
    <scope>NUCLEOTIDE SEQUENCE [LARGE SCALE GENOMIC DNA]</scope>
    <source>
        <strain evidence="7 8">Baltimore</strain>
    </source>
</reference>
<dbReference type="InterPro" id="IPR053326">
    <property type="entry name" value="GPCR1-like"/>
</dbReference>
<evidence type="ECO:0000313" key="8">
    <source>
        <dbReference type="Proteomes" id="UP000252519"/>
    </source>
</evidence>
<proteinExistence type="predicted"/>
<evidence type="ECO:0000256" key="2">
    <source>
        <dbReference type="ARBA" id="ARBA00022692"/>
    </source>
</evidence>
<name>A0A368FNZ4_ANCCA</name>
<sequence length="320" mass="36826">MAQTCSIYFTVAAAFDCYINVCWKSQSKDYCTIKRAKQICSCIVVVSIMYNSLRFPQFNLRKCFHETSGEQIIEICPTSLFFTINMVYNVYMYMVLMTLLPFLFLLCLNAIIVFRQSLESNKQKEVMDSSDRLLKPKSAPSGGGDDTITMIMVVILFLACNTLALIVNVIETFFEPDPILLNLLSDASNFLVVFNSSVNCVIYFVFNNEYREIFLAKLHEKVDSLPWWLCCCLRCCMKRRHRQDLIYQPVASEKDKEKRQSLRYVVAEANADTVTTVDDVLRIYFAVPSKMPLSESHYQGVLMNVNFLFAPSFSRWSSSI</sequence>
<protein>
    <recommendedName>
        <fullName evidence="6">G-protein coupled receptors family 1 profile domain-containing protein</fullName>
    </recommendedName>
</protein>
<dbReference type="STRING" id="29170.A0A368FNZ4"/>
<dbReference type="Pfam" id="PF00001">
    <property type="entry name" value="7tm_1"/>
    <property type="match status" value="1"/>
</dbReference>
<dbReference type="PANTHER" id="PTHR47632:SF4">
    <property type="entry name" value="G-PROTEIN COUPLED RECEPTORS FAMILY 1 PROFILE DOMAIN-CONTAINING PROTEIN"/>
    <property type="match status" value="1"/>
</dbReference>
<dbReference type="AlphaFoldDB" id="A0A368FNZ4"/>
<dbReference type="InterPro" id="IPR000276">
    <property type="entry name" value="GPCR_Rhodpsn"/>
</dbReference>
<accession>A0A368FNZ4</accession>
<evidence type="ECO:0000256" key="1">
    <source>
        <dbReference type="ARBA" id="ARBA00004370"/>
    </source>
</evidence>
<comment type="caution">
    <text evidence="7">The sequence shown here is derived from an EMBL/GenBank/DDBJ whole genome shotgun (WGS) entry which is preliminary data.</text>
</comment>
<dbReference type="GO" id="GO:0004930">
    <property type="term" value="F:G protein-coupled receptor activity"/>
    <property type="evidence" value="ECO:0007669"/>
    <property type="project" value="InterPro"/>
</dbReference>
<keyword evidence="3 5" id="KW-1133">Transmembrane helix</keyword>
<dbReference type="PANTHER" id="PTHR47632">
    <property type="entry name" value="FMRFAMIDE PEPTIDE RECEPTOR FAMILY-RELATED"/>
    <property type="match status" value="1"/>
</dbReference>
<evidence type="ECO:0000256" key="3">
    <source>
        <dbReference type="ARBA" id="ARBA00022989"/>
    </source>
</evidence>
<dbReference type="OrthoDB" id="10011262at2759"/>
<dbReference type="EMBL" id="JOJR01001034">
    <property type="protein sequence ID" value="RCN32749.1"/>
    <property type="molecule type" value="Genomic_DNA"/>
</dbReference>
<keyword evidence="8" id="KW-1185">Reference proteome</keyword>
<dbReference type="Proteomes" id="UP000252519">
    <property type="component" value="Unassembled WGS sequence"/>
</dbReference>
<evidence type="ECO:0000256" key="5">
    <source>
        <dbReference type="SAM" id="Phobius"/>
    </source>
</evidence>
<gene>
    <name evidence="7" type="ORF">ANCCAN_21436</name>
</gene>
<comment type="subcellular location">
    <subcellularLocation>
        <location evidence="1">Membrane</location>
    </subcellularLocation>
</comment>
<organism evidence="7 8">
    <name type="scientific">Ancylostoma caninum</name>
    <name type="common">Dog hookworm</name>
    <dbReference type="NCBI Taxonomy" id="29170"/>
    <lineage>
        <taxon>Eukaryota</taxon>
        <taxon>Metazoa</taxon>
        <taxon>Ecdysozoa</taxon>
        <taxon>Nematoda</taxon>
        <taxon>Chromadorea</taxon>
        <taxon>Rhabditida</taxon>
        <taxon>Rhabditina</taxon>
        <taxon>Rhabditomorpha</taxon>
        <taxon>Strongyloidea</taxon>
        <taxon>Ancylostomatidae</taxon>
        <taxon>Ancylostomatinae</taxon>
        <taxon>Ancylostoma</taxon>
    </lineage>
</organism>
<feature type="domain" description="G-protein coupled receptors family 1 profile" evidence="6">
    <location>
        <begin position="1"/>
        <end position="203"/>
    </location>
</feature>
<feature type="transmembrane region" description="Helical" evidence="5">
    <location>
        <begin position="147"/>
        <end position="167"/>
    </location>
</feature>